<keyword evidence="3" id="KW-1185">Reference proteome</keyword>
<comment type="caution">
    <text evidence="2">The sequence shown here is derived from an EMBL/GenBank/DDBJ whole genome shotgun (WGS) entry which is preliminary data.</text>
</comment>
<reference evidence="2 3" key="1">
    <citation type="submission" date="2018-04" db="EMBL/GenBank/DDBJ databases">
        <title>The genome of golden apple snail Pomacea canaliculata provides insight into stress tolerance and invasive adaptation.</title>
        <authorList>
            <person name="Liu C."/>
            <person name="Liu B."/>
            <person name="Ren Y."/>
            <person name="Zhang Y."/>
            <person name="Wang H."/>
            <person name="Li S."/>
            <person name="Jiang F."/>
            <person name="Yin L."/>
            <person name="Zhang G."/>
            <person name="Qian W."/>
            <person name="Fan W."/>
        </authorList>
    </citation>
    <scope>NUCLEOTIDE SEQUENCE [LARGE SCALE GENOMIC DNA]</scope>
    <source>
        <strain evidence="2">SZHN2017</strain>
        <tissue evidence="2">Muscle</tissue>
    </source>
</reference>
<evidence type="ECO:0000313" key="2">
    <source>
        <dbReference type="EMBL" id="PVD27365.1"/>
    </source>
</evidence>
<dbReference type="SUPFAM" id="SSF52540">
    <property type="entry name" value="P-loop containing nucleoside triphosphate hydrolases"/>
    <property type="match status" value="1"/>
</dbReference>
<gene>
    <name evidence="2" type="ORF">C0Q70_12522</name>
</gene>
<organism evidence="2 3">
    <name type="scientific">Pomacea canaliculata</name>
    <name type="common">Golden apple snail</name>
    <dbReference type="NCBI Taxonomy" id="400727"/>
    <lineage>
        <taxon>Eukaryota</taxon>
        <taxon>Metazoa</taxon>
        <taxon>Spiralia</taxon>
        <taxon>Lophotrochozoa</taxon>
        <taxon>Mollusca</taxon>
        <taxon>Gastropoda</taxon>
        <taxon>Caenogastropoda</taxon>
        <taxon>Architaenioglossa</taxon>
        <taxon>Ampullarioidea</taxon>
        <taxon>Ampullariidae</taxon>
        <taxon>Pomacea</taxon>
    </lineage>
</organism>
<feature type="compositionally biased region" description="Basic and acidic residues" evidence="1">
    <location>
        <begin position="199"/>
        <end position="212"/>
    </location>
</feature>
<evidence type="ECO:0000256" key="1">
    <source>
        <dbReference type="SAM" id="MobiDB-lite"/>
    </source>
</evidence>
<feature type="region of interest" description="Disordered" evidence="1">
    <location>
        <begin position="256"/>
        <end position="288"/>
    </location>
</feature>
<dbReference type="InterPro" id="IPR027417">
    <property type="entry name" value="P-loop_NTPase"/>
</dbReference>
<accession>A0A2T7P1R2</accession>
<dbReference type="Proteomes" id="UP000245119">
    <property type="component" value="Linkage Group LG7"/>
</dbReference>
<proteinExistence type="predicted"/>
<evidence type="ECO:0000313" key="3">
    <source>
        <dbReference type="Proteomes" id="UP000245119"/>
    </source>
</evidence>
<dbReference type="AlphaFoldDB" id="A0A2T7P1R2"/>
<sequence length="645" mass="72246">MTCSNTEQVQNRVRVIDCVILEDLDCNGERGFKCEELSSDYAEFTVPENFSEGSFRCQTPGLAASQITSCQWPPADYIYLLILTNCLNTRIHVGLRQKAQTQQQRKEDGECPRNNTISSVEGNNTLDASLSNESEQNTIRIITCYCHLIQSNGSPVHNIHRSSAQTHEVDCTVADTKTGSREGLFQRNQQSNGSPVDFKNIDRPSAEAHEVDSTIADMKTGSRYKDSETQQNISSEEVKDLKLPLLTNVSTDHYECDGVKTRAQKSNRPRNNSPVDFNNKDQSSDETPDVDYAAEKQSIKFRNKPIPLDLLRESGYSRALLHIKSEIVQPLALALSDVNDLNYSTRPEQPALHIDKRHTRVVPMCDARNAIIRDTALQMDTRTLRKKLFNGTNYWCCAWKSSIHHFHHGSGLCDMEIPQVLKFLKRAALEVLFHAGMRRTQDYKQYRRTMGAWRLRIISSKKAAAERVGYHRGDNGDIEGNKNSPIRFCGPATTVTVPCTCPPRVSVKTLGQVVWWTGQCYTAVITLFPEQLHLLHTAPPRLFVAGPPGTGKTVVLLLMAIQWLRCGHHVYVVSTCWGSRAASIMLYHLLLQTVKTQQSAGVSIGQPHLLLYDNCEDKEKAINDLSQAARGGSLYVIADEVSGNI</sequence>
<feature type="compositionally biased region" description="Polar residues" evidence="1">
    <location>
        <begin position="113"/>
        <end position="131"/>
    </location>
</feature>
<protein>
    <submittedName>
        <fullName evidence="2">Uncharacterized protein</fullName>
    </submittedName>
</protein>
<feature type="region of interest" description="Disordered" evidence="1">
    <location>
        <begin position="180"/>
        <end position="239"/>
    </location>
</feature>
<dbReference type="OrthoDB" id="6052143at2759"/>
<name>A0A2T7P1R2_POMCA</name>
<dbReference type="EMBL" id="PZQS01000007">
    <property type="protein sequence ID" value="PVD27365.1"/>
    <property type="molecule type" value="Genomic_DNA"/>
</dbReference>
<feature type="region of interest" description="Disordered" evidence="1">
    <location>
        <begin position="101"/>
        <end position="131"/>
    </location>
</feature>